<accession>A0A1H2PAB4</accession>
<dbReference type="AlphaFoldDB" id="A0A1H2PAB4"/>
<protein>
    <submittedName>
        <fullName evidence="1">Uncharacterized protein</fullName>
    </submittedName>
</protein>
<gene>
    <name evidence="1" type="ORF">EIY72_14580</name>
</gene>
<reference evidence="2" key="1">
    <citation type="journal article" date="2019" name="bioRxiv">
        <title>Bacterially produced spermidine induces plant systemic susceptibility to pathogens.</title>
        <authorList>
            <person name="Melnyk R.A."/>
            <person name="Beskrovnaya P.A."/>
            <person name="Liu Z."/>
            <person name="Song Y."/>
            <person name="Haney C.H."/>
        </authorList>
    </citation>
    <scope>NUCLEOTIDE SEQUENCE [LARGE SCALE GENOMIC DNA]</scope>
    <source>
        <strain evidence="2">Dha-51</strain>
    </source>
</reference>
<evidence type="ECO:0000313" key="2">
    <source>
        <dbReference type="Proteomes" id="UP000295254"/>
    </source>
</evidence>
<keyword evidence="2" id="KW-1185">Reference proteome</keyword>
<comment type="caution">
    <text evidence="1">The sequence shown here is derived from an EMBL/GenBank/DDBJ whole genome shotgun (WGS) entry which is preliminary data.</text>
</comment>
<dbReference type="EMBL" id="RRZK01000019">
    <property type="protein sequence ID" value="TDB61958.1"/>
    <property type="molecule type" value="Genomic_DNA"/>
</dbReference>
<sequence length="218" mass="25609">MNNDIPFGVLENHNLISIISRLSLEDYDYLTDCTRIVTMLSERRVSRFGDSTEWIQEYFSNLQYFGWRALNMERYTETVKFIMSGSVAEHLVQNIELHQGIRQGNAMIDTLDALGANKTALLSFDNESNRGRRFQVAPTHYDAKGNLHLTVFQLELISRVEKNNFLFWAWEDKSTILIQRRADFVLERSLLDEQRLRLFEVLRQKLVAQRFALCIKRP</sequence>
<dbReference type="RefSeq" id="WP_093227006.1">
    <property type="nucleotide sequence ID" value="NZ_LT629803.1"/>
</dbReference>
<name>A0A1H2PAB4_PSEVA</name>
<dbReference type="Proteomes" id="UP000295254">
    <property type="component" value="Unassembled WGS sequence"/>
</dbReference>
<organism evidence="1 2">
    <name type="scientific">Pseudomonas vancouverensis</name>
    <dbReference type="NCBI Taxonomy" id="95300"/>
    <lineage>
        <taxon>Bacteria</taxon>
        <taxon>Pseudomonadati</taxon>
        <taxon>Pseudomonadota</taxon>
        <taxon>Gammaproteobacteria</taxon>
        <taxon>Pseudomonadales</taxon>
        <taxon>Pseudomonadaceae</taxon>
        <taxon>Pseudomonas</taxon>
    </lineage>
</organism>
<dbReference type="STRING" id="95300.SAMN05216558_4547"/>
<evidence type="ECO:0000313" key="1">
    <source>
        <dbReference type="EMBL" id="TDB61958.1"/>
    </source>
</evidence>
<dbReference type="OrthoDB" id="6867117at2"/>
<proteinExistence type="predicted"/>